<proteinExistence type="predicted"/>
<dbReference type="Proteomes" id="UP000316437">
    <property type="component" value="Unassembled WGS sequence"/>
</dbReference>
<evidence type="ECO:0000313" key="2">
    <source>
        <dbReference type="EMBL" id="TQM18285.1"/>
    </source>
</evidence>
<keyword evidence="1" id="KW-0472">Membrane</keyword>
<keyword evidence="1" id="KW-1133">Transmembrane helix</keyword>
<name>A0A543E9L2_9FLAO</name>
<protein>
    <submittedName>
        <fullName evidence="2">Uncharacterized protein</fullName>
    </submittedName>
</protein>
<comment type="caution">
    <text evidence="2">The sequence shown here is derived from an EMBL/GenBank/DDBJ whole genome shotgun (WGS) entry which is preliminary data.</text>
</comment>
<dbReference type="EMBL" id="VFPD01000003">
    <property type="protein sequence ID" value="TQM18285.1"/>
    <property type="molecule type" value="Genomic_DNA"/>
</dbReference>
<dbReference type="AlphaFoldDB" id="A0A543E9L2"/>
<sequence>MTQDYEKLKKFNTEVSKMIAEGYTIVDKNDNTRMCVMEKKNKINHGLHIVLSVLTAGFWLIIYALILLTSSSKPKTITILVQ</sequence>
<feature type="transmembrane region" description="Helical" evidence="1">
    <location>
        <begin position="47"/>
        <end position="66"/>
    </location>
</feature>
<evidence type="ECO:0000313" key="3">
    <source>
        <dbReference type="Proteomes" id="UP000316437"/>
    </source>
</evidence>
<reference evidence="2 3" key="1">
    <citation type="submission" date="2019-06" db="EMBL/GenBank/DDBJ databases">
        <title>Sorghum-associated microbial communities from plants grown in Nebraska, USA.</title>
        <authorList>
            <person name="Schachtman D."/>
        </authorList>
    </citation>
    <scope>NUCLEOTIDE SEQUENCE [LARGE SCALE GENOMIC DNA]</scope>
    <source>
        <strain evidence="2 3">110</strain>
    </source>
</reference>
<dbReference type="RefSeq" id="WP_142018647.1">
    <property type="nucleotide sequence ID" value="NZ_VFPD01000003.1"/>
</dbReference>
<accession>A0A543E9L2</accession>
<gene>
    <name evidence="2" type="ORF">FB551_4066</name>
</gene>
<keyword evidence="1" id="KW-0812">Transmembrane</keyword>
<evidence type="ECO:0000256" key="1">
    <source>
        <dbReference type="SAM" id="Phobius"/>
    </source>
</evidence>
<organism evidence="2 3">
    <name type="scientific">Chryseobacterium aquifrigidense</name>
    <dbReference type="NCBI Taxonomy" id="558021"/>
    <lineage>
        <taxon>Bacteria</taxon>
        <taxon>Pseudomonadati</taxon>
        <taxon>Bacteroidota</taxon>
        <taxon>Flavobacteriia</taxon>
        <taxon>Flavobacteriales</taxon>
        <taxon>Weeksellaceae</taxon>
        <taxon>Chryseobacterium group</taxon>
        <taxon>Chryseobacterium</taxon>
    </lineage>
</organism>
<keyword evidence="3" id="KW-1185">Reference proteome</keyword>